<dbReference type="PROSITE" id="PS00747">
    <property type="entry name" value="GLUTR"/>
    <property type="match status" value="1"/>
</dbReference>
<dbReference type="SUPFAM" id="SSF69075">
    <property type="entry name" value="Glutamyl tRNA-reductase dimerization domain"/>
    <property type="match status" value="1"/>
</dbReference>
<comment type="similarity">
    <text evidence="2 8 13">Belongs to the glutamyl-tRNA reductase family.</text>
</comment>
<comment type="subunit">
    <text evidence="8">Homodimer.</text>
</comment>
<dbReference type="InterPro" id="IPR015895">
    <property type="entry name" value="4pyrrol_synth_GluRdtase_N"/>
</dbReference>
<dbReference type="GO" id="GO:0008883">
    <property type="term" value="F:glutamyl-tRNA reductase activity"/>
    <property type="evidence" value="ECO:0007669"/>
    <property type="project" value="UniProtKB-UniRule"/>
</dbReference>
<feature type="domain" description="Tetrapyrrole biosynthesis glutamyl-tRNA reductase dimerisation" evidence="14">
    <location>
        <begin position="322"/>
        <end position="419"/>
    </location>
</feature>
<dbReference type="InterPro" id="IPR000343">
    <property type="entry name" value="4pyrrol_synth_GluRdtase"/>
</dbReference>
<evidence type="ECO:0000256" key="2">
    <source>
        <dbReference type="ARBA" id="ARBA00005916"/>
    </source>
</evidence>
<gene>
    <name evidence="8" type="primary">hemA</name>
    <name evidence="17" type="ORF">FRD01_00820</name>
</gene>
<dbReference type="InterPro" id="IPR036291">
    <property type="entry name" value="NAD(P)-bd_dom_sf"/>
</dbReference>
<evidence type="ECO:0000256" key="9">
    <source>
        <dbReference type="PIRSR" id="PIRSR000445-1"/>
    </source>
</evidence>
<comment type="pathway">
    <text evidence="1 8 13">Porphyrin-containing compound metabolism; protoporphyrin-IX biosynthesis; 5-aminolevulinate from L-glutamyl-tRNA(Glu): step 1/2.</text>
</comment>
<dbReference type="InterPro" id="IPR018214">
    <property type="entry name" value="GluRdtase_CS"/>
</dbReference>
<dbReference type="Proteomes" id="UP000321595">
    <property type="component" value="Chromosome"/>
</dbReference>
<dbReference type="FunFam" id="3.40.50.720:FF:000031">
    <property type="entry name" value="Glutamyl-tRNA reductase"/>
    <property type="match status" value="1"/>
</dbReference>
<comment type="function">
    <text evidence="8">Catalyzes the NADPH-dependent reduction of glutamyl-tRNA(Glu) to glutamate 1-semialdehyde (GSA).</text>
</comment>
<feature type="binding site" evidence="8 10">
    <location>
        <position position="122"/>
    </location>
    <ligand>
        <name>substrate</name>
    </ligand>
</feature>
<evidence type="ECO:0000256" key="8">
    <source>
        <dbReference type="HAMAP-Rule" id="MF_00087"/>
    </source>
</evidence>
<dbReference type="PANTHER" id="PTHR43013:SF1">
    <property type="entry name" value="GLUTAMYL-TRNA REDUCTASE"/>
    <property type="match status" value="1"/>
</dbReference>
<dbReference type="Pfam" id="PF05201">
    <property type="entry name" value="GlutR_N"/>
    <property type="match status" value="1"/>
</dbReference>
<feature type="binding site" evidence="8 11">
    <location>
        <begin position="191"/>
        <end position="196"/>
    </location>
    <ligand>
        <name>NADP(+)</name>
        <dbReference type="ChEBI" id="CHEBI:58349"/>
    </ligand>
</feature>
<keyword evidence="5 8" id="KW-0560">Oxidoreductase</keyword>
<dbReference type="Pfam" id="PF01488">
    <property type="entry name" value="Shikimate_DH"/>
    <property type="match status" value="1"/>
</dbReference>
<evidence type="ECO:0000256" key="11">
    <source>
        <dbReference type="PIRSR" id="PIRSR000445-3"/>
    </source>
</evidence>
<dbReference type="RefSeq" id="WP_146956740.1">
    <property type="nucleotide sequence ID" value="NZ_CP042467.1"/>
</dbReference>
<evidence type="ECO:0000256" key="4">
    <source>
        <dbReference type="ARBA" id="ARBA00022857"/>
    </source>
</evidence>
<accession>A0A5B8XL72</accession>
<dbReference type="AlphaFoldDB" id="A0A5B8XL72"/>
<sequence>MTKTPEISLFSFSHRNTSLELRDALAFSREETESFIPKVRDELRSEVAVLSTCNRTEFYLFGAPEDLDWQGFSDFVTQTKAVLGGEAVCPIHYRGQEAARHLFRVAASIESLALGEDQILSQVKDTHRQLLEIAGKSPILDRLYQYAIRAGKRVRTETSLCDGAVSISSAAVELTKRIFGDFKEAEVLLVGAGETAEGAAEHFKAAGASRFAVANRGEPRGQALAKRFGGAYKPLSDLESALKTADIALFATGSTSVLLDPAMIKRVMKARSYKSLTLLDISNPRNVDSKVSDESGVFLFNIDDLEQVVRENLRERQKEIPRAEAIIEEVLREWEAWMHTMQVMPTIGEMARFFESLRVQELEKHQGRTSDENYAAMDAFSKALVKKLMHNPISYLRGGVEKQTLRPEDIAVLRDAFGLGKDE</sequence>
<evidence type="ECO:0000256" key="7">
    <source>
        <dbReference type="ARBA" id="ARBA00047464"/>
    </source>
</evidence>
<dbReference type="OrthoDB" id="110209at2"/>
<evidence type="ECO:0000259" key="15">
    <source>
        <dbReference type="Pfam" id="PF01488"/>
    </source>
</evidence>
<proteinExistence type="inferred from homology"/>
<evidence type="ECO:0000256" key="10">
    <source>
        <dbReference type="PIRSR" id="PIRSR000445-2"/>
    </source>
</evidence>
<name>A0A5B8XL72_9DELT</name>
<feature type="domain" description="Quinate/shikimate 5-dehydrogenase/glutamyl-tRNA reductase" evidence="15">
    <location>
        <begin position="173"/>
        <end position="308"/>
    </location>
</feature>
<evidence type="ECO:0000256" key="3">
    <source>
        <dbReference type="ARBA" id="ARBA00012970"/>
    </source>
</evidence>
<dbReference type="UniPathway" id="UPA00251">
    <property type="reaction ID" value="UER00316"/>
</dbReference>
<comment type="catalytic activity">
    <reaction evidence="7 8 13">
        <text>(S)-4-amino-5-oxopentanoate + tRNA(Glu) + NADP(+) = L-glutamyl-tRNA(Glu) + NADPH + H(+)</text>
        <dbReference type="Rhea" id="RHEA:12344"/>
        <dbReference type="Rhea" id="RHEA-COMP:9663"/>
        <dbReference type="Rhea" id="RHEA-COMP:9680"/>
        <dbReference type="ChEBI" id="CHEBI:15378"/>
        <dbReference type="ChEBI" id="CHEBI:57501"/>
        <dbReference type="ChEBI" id="CHEBI:57783"/>
        <dbReference type="ChEBI" id="CHEBI:58349"/>
        <dbReference type="ChEBI" id="CHEBI:78442"/>
        <dbReference type="ChEBI" id="CHEBI:78520"/>
        <dbReference type="EC" id="1.2.1.70"/>
    </reaction>
</comment>
<evidence type="ECO:0000313" key="17">
    <source>
        <dbReference type="EMBL" id="QED25827.1"/>
    </source>
</evidence>
<dbReference type="InterPro" id="IPR036343">
    <property type="entry name" value="GluRdtase_N_sf"/>
</dbReference>
<protein>
    <recommendedName>
        <fullName evidence="3 8">Glutamyl-tRNA reductase</fullName>
        <shortName evidence="8">GluTR</shortName>
        <ecNumber evidence="3 8">1.2.1.70</ecNumber>
    </recommendedName>
</protein>
<dbReference type="PANTHER" id="PTHR43013">
    <property type="entry name" value="GLUTAMYL-TRNA REDUCTASE"/>
    <property type="match status" value="1"/>
</dbReference>
<keyword evidence="4 8" id="KW-0521">NADP</keyword>
<evidence type="ECO:0000256" key="12">
    <source>
        <dbReference type="PIRSR" id="PIRSR000445-4"/>
    </source>
</evidence>
<dbReference type="InterPro" id="IPR006151">
    <property type="entry name" value="Shikm_DH/Glu-tRNA_Rdtase"/>
</dbReference>
<feature type="site" description="Important for activity" evidence="8 12">
    <location>
        <position position="101"/>
    </location>
</feature>
<reference evidence="17 18" key="1">
    <citation type="submission" date="2019-08" db="EMBL/GenBank/DDBJ databases">
        <authorList>
            <person name="Liang Q."/>
        </authorList>
    </citation>
    <scope>NUCLEOTIDE SEQUENCE [LARGE SCALE GENOMIC DNA]</scope>
    <source>
        <strain evidence="17 18">V1718</strain>
    </source>
</reference>
<dbReference type="Gene3D" id="3.40.50.720">
    <property type="entry name" value="NAD(P)-binding Rossmann-like Domain"/>
    <property type="match status" value="1"/>
</dbReference>
<evidence type="ECO:0000313" key="18">
    <source>
        <dbReference type="Proteomes" id="UP000321595"/>
    </source>
</evidence>
<feature type="binding site" evidence="8 10">
    <location>
        <begin position="116"/>
        <end position="118"/>
    </location>
    <ligand>
        <name>substrate</name>
    </ligand>
</feature>
<dbReference type="SUPFAM" id="SSF51735">
    <property type="entry name" value="NAD(P)-binding Rossmann-fold domains"/>
    <property type="match status" value="1"/>
</dbReference>
<dbReference type="KEGG" id="bbae:FRD01_00820"/>
<feature type="binding site" evidence="8 10">
    <location>
        <begin position="52"/>
        <end position="55"/>
    </location>
    <ligand>
        <name>substrate</name>
    </ligand>
</feature>
<dbReference type="Gene3D" id="3.30.460.30">
    <property type="entry name" value="Glutamyl-tRNA reductase, N-terminal domain"/>
    <property type="match status" value="1"/>
</dbReference>
<dbReference type="CDD" id="cd05213">
    <property type="entry name" value="NAD_bind_Glutamyl_tRNA_reduct"/>
    <property type="match status" value="1"/>
</dbReference>
<dbReference type="InterPro" id="IPR015896">
    <property type="entry name" value="4pyrrol_synth_GluRdtase_dimer"/>
</dbReference>
<dbReference type="InterPro" id="IPR036453">
    <property type="entry name" value="GluRdtase_dimer_dom_sf"/>
</dbReference>
<evidence type="ECO:0000259" key="14">
    <source>
        <dbReference type="Pfam" id="PF00745"/>
    </source>
</evidence>
<keyword evidence="6 8" id="KW-0627">Porphyrin biosynthesis</keyword>
<organism evidence="17 18">
    <name type="scientific">Microvenator marinus</name>
    <dbReference type="NCBI Taxonomy" id="2600177"/>
    <lineage>
        <taxon>Bacteria</taxon>
        <taxon>Deltaproteobacteria</taxon>
        <taxon>Bradymonadales</taxon>
        <taxon>Microvenatoraceae</taxon>
        <taxon>Microvenator</taxon>
    </lineage>
</organism>
<evidence type="ECO:0000259" key="16">
    <source>
        <dbReference type="Pfam" id="PF05201"/>
    </source>
</evidence>
<dbReference type="EC" id="1.2.1.70" evidence="3 8"/>
<evidence type="ECO:0000256" key="1">
    <source>
        <dbReference type="ARBA" id="ARBA00005059"/>
    </source>
</evidence>
<feature type="active site" description="Nucleophile" evidence="8 9">
    <location>
        <position position="53"/>
    </location>
</feature>
<feature type="domain" description="Glutamyl-tRNA reductase N-terminal" evidence="16">
    <location>
        <begin position="11"/>
        <end position="158"/>
    </location>
</feature>
<dbReference type="NCBIfam" id="TIGR01035">
    <property type="entry name" value="hemA"/>
    <property type="match status" value="1"/>
</dbReference>
<dbReference type="Pfam" id="PF00745">
    <property type="entry name" value="GlutR_dimer"/>
    <property type="match status" value="1"/>
</dbReference>
<evidence type="ECO:0000256" key="13">
    <source>
        <dbReference type="RuleBase" id="RU000584"/>
    </source>
</evidence>
<dbReference type="EMBL" id="CP042467">
    <property type="protein sequence ID" value="QED25827.1"/>
    <property type="molecule type" value="Genomic_DNA"/>
</dbReference>
<evidence type="ECO:0000256" key="6">
    <source>
        <dbReference type="ARBA" id="ARBA00023244"/>
    </source>
</evidence>
<comment type="miscellaneous">
    <text evidence="8">During catalysis, the active site Cys acts as a nucleophile attacking the alpha-carbonyl group of tRNA-bound glutamate with the formation of a thioester intermediate between enzyme and glutamate, and the concomitant release of tRNA(Glu). The thioester intermediate is finally reduced by direct hydride transfer from NADPH, to form the product GSA.</text>
</comment>
<dbReference type="HAMAP" id="MF_00087">
    <property type="entry name" value="Glu_tRNA_reductase"/>
    <property type="match status" value="1"/>
</dbReference>
<dbReference type="GO" id="GO:0050661">
    <property type="term" value="F:NADP binding"/>
    <property type="evidence" value="ECO:0007669"/>
    <property type="project" value="InterPro"/>
</dbReference>
<feature type="binding site" evidence="8 10">
    <location>
        <position position="111"/>
    </location>
    <ligand>
        <name>substrate</name>
    </ligand>
</feature>
<dbReference type="GO" id="GO:0019353">
    <property type="term" value="P:protoporphyrinogen IX biosynthetic process from glutamate"/>
    <property type="evidence" value="ECO:0007669"/>
    <property type="project" value="TreeGrafter"/>
</dbReference>
<dbReference type="PIRSF" id="PIRSF000445">
    <property type="entry name" value="4pyrrol_synth_GluRdtase"/>
    <property type="match status" value="1"/>
</dbReference>
<dbReference type="SUPFAM" id="SSF69742">
    <property type="entry name" value="Glutamyl tRNA-reductase catalytic, N-terminal domain"/>
    <property type="match status" value="1"/>
</dbReference>
<comment type="domain">
    <text evidence="8">Possesses an unusual extended V-shaped dimeric structure with each monomer consisting of three distinct domains arranged along a curved 'spinal' alpha-helix. The N-terminal catalytic domain specifically recognizes the glutamate moiety of the substrate. The second domain is the NADPH-binding domain, and the third C-terminal domain is responsible for dimerization.</text>
</comment>
<keyword evidence="18" id="KW-1185">Reference proteome</keyword>
<evidence type="ECO:0000256" key="5">
    <source>
        <dbReference type="ARBA" id="ARBA00023002"/>
    </source>
</evidence>